<comment type="caution">
    <text evidence="1">The sequence shown here is derived from an EMBL/GenBank/DDBJ whole genome shotgun (WGS) entry which is preliminary data.</text>
</comment>
<accession>A0ABN9WCC3</accession>
<sequence length="100" mass="11360">MTAGRMPLAVWIASWEASLKQIPLSCMFYRWRKFERIRSSSFRGAYGVGVTHSEFTHKATRQRMHLNNTAFRAVSLAKHLAPALMWSVVSGCEMEDVLVG</sequence>
<dbReference type="Proteomes" id="UP001189429">
    <property type="component" value="Unassembled WGS sequence"/>
</dbReference>
<gene>
    <name evidence="1" type="ORF">PCOR1329_LOCUS64975</name>
</gene>
<proteinExistence type="predicted"/>
<organism evidence="1 2">
    <name type="scientific">Prorocentrum cordatum</name>
    <dbReference type="NCBI Taxonomy" id="2364126"/>
    <lineage>
        <taxon>Eukaryota</taxon>
        <taxon>Sar</taxon>
        <taxon>Alveolata</taxon>
        <taxon>Dinophyceae</taxon>
        <taxon>Prorocentrales</taxon>
        <taxon>Prorocentraceae</taxon>
        <taxon>Prorocentrum</taxon>
    </lineage>
</organism>
<name>A0ABN9WCC3_9DINO</name>
<keyword evidence="2" id="KW-1185">Reference proteome</keyword>
<evidence type="ECO:0008006" key="3">
    <source>
        <dbReference type="Google" id="ProtNLM"/>
    </source>
</evidence>
<evidence type="ECO:0000313" key="1">
    <source>
        <dbReference type="EMBL" id="CAK0882455.1"/>
    </source>
</evidence>
<dbReference type="EMBL" id="CAUYUJ010018297">
    <property type="protein sequence ID" value="CAK0882455.1"/>
    <property type="molecule type" value="Genomic_DNA"/>
</dbReference>
<evidence type="ECO:0000313" key="2">
    <source>
        <dbReference type="Proteomes" id="UP001189429"/>
    </source>
</evidence>
<protein>
    <recommendedName>
        <fullName evidence="3">Secreted protein</fullName>
    </recommendedName>
</protein>
<reference evidence="1" key="1">
    <citation type="submission" date="2023-10" db="EMBL/GenBank/DDBJ databases">
        <authorList>
            <person name="Chen Y."/>
            <person name="Shah S."/>
            <person name="Dougan E. K."/>
            <person name="Thang M."/>
            <person name="Chan C."/>
        </authorList>
    </citation>
    <scope>NUCLEOTIDE SEQUENCE [LARGE SCALE GENOMIC DNA]</scope>
</reference>